<protein>
    <submittedName>
        <fullName evidence="1">Uncharacterized protein</fullName>
    </submittedName>
</protein>
<evidence type="ECO:0000313" key="1">
    <source>
        <dbReference type="EMBL" id="AHM75728.2"/>
    </source>
</evidence>
<accession>A0A7U4GHW1</accession>
<proteinExistence type="predicted"/>
<dbReference type="AlphaFoldDB" id="A0A7U4GHW1"/>
<name>A0A7U4GHW1_YEREN</name>
<sequence length="105" mass="12232">MQLNLDKDMLHPMQITSLKSESSKFGNDMKHIGSATQEIYDLYDKTDDNRLIDYCTKGLYGNYSTYMTIKYVGKEYKYKAVDTFYWEGGGRNKHTDKNSGFDKEP</sequence>
<organism evidence="1 2">
    <name type="scientific">Yersinia enterocolitica LC20</name>
    <dbReference type="NCBI Taxonomy" id="1443113"/>
    <lineage>
        <taxon>Bacteria</taxon>
        <taxon>Pseudomonadati</taxon>
        <taxon>Pseudomonadota</taxon>
        <taxon>Gammaproteobacteria</taxon>
        <taxon>Enterobacterales</taxon>
        <taxon>Yersiniaceae</taxon>
        <taxon>Yersinia</taxon>
    </lineage>
</organism>
<gene>
    <name evidence="1" type="ORF">LC20_04475</name>
</gene>
<dbReference type="EMBL" id="CP007448">
    <property type="protein sequence ID" value="AHM75728.2"/>
    <property type="molecule type" value="Genomic_DNA"/>
</dbReference>
<dbReference type="KEGG" id="yel:LC20_04475"/>
<dbReference type="Proteomes" id="UP000230961">
    <property type="component" value="Chromosome"/>
</dbReference>
<reference evidence="1 2" key="1">
    <citation type="submission" date="2017-11" db="EMBL/GenBank/DDBJ databases">
        <title>The complete genome sequence and comparative genome analysis of Yersinia enterocolitica strain LC20.</title>
        <authorList>
            <person name="Shi G."/>
            <person name="Su M."/>
            <person name="Liang J."/>
            <person name="Gu W."/>
            <person name="Xiao Y."/>
            <person name="Zhang Z."/>
            <person name="Qiu H."/>
            <person name="Duan R."/>
            <person name="Zhang Z."/>
            <person name="Li Y."/>
            <person name="Zhang X."/>
            <person name="Ling Y."/>
            <person name="Song L."/>
            <person name="Chen M."/>
            <person name="Zhao Y."/>
            <person name="Wu J."/>
            <person name="Jing H."/>
            <person name="Xiao J."/>
            <person name="Wang X."/>
        </authorList>
    </citation>
    <scope>NUCLEOTIDE SEQUENCE [LARGE SCALE GENOMIC DNA]</scope>
    <source>
        <strain evidence="1 2">LC20</strain>
    </source>
</reference>
<evidence type="ECO:0000313" key="2">
    <source>
        <dbReference type="Proteomes" id="UP000230961"/>
    </source>
</evidence>